<dbReference type="SMART" id="SM00102">
    <property type="entry name" value="ADF"/>
    <property type="match status" value="1"/>
</dbReference>
<evidence type="ECO:0000256" key="9">
    <source>
        <dbReference type="ARBA" id="ARBA00032427"/>
    </source>
</evidence>
<keyword evidence="7" id="KW-0206">Cytoskeleton</keyword>
<evidence type="ECO:0000313" key="14">
    <source>
        <dbReference type="Proteomes" id="UP000244309"/>
    </source>
</evidence>
<accession>A0A2V1AZY6</accession>
<evidence type="ECO:0000256" key="6">
    <source>
        <dbReference type="ARBA" id="ARBA00023203"/>
    </source>
</evidence>
<dbReference type="GO" id="GO:0071944">
    <property type="term" value="C:cell periphery"/>
    <property type="evidence" value="ECO:0007669"/>
    <property type="project" value="UniProtKB-ARBA"/>
</dbReference>
<dbReference type="Proteomes" id="UP000244309">
    <property type="component" value="Unassembled WGS sequence"/>
</dbReference>
<comment type="subcellular location">
    <subcellularLocation>
        <location evidence="2">Cytoplasm</location>
        <location evidence="2">Cytoskeleton</location>
    </subcellularLocation>
    <subcellularLocation>
        <location evidence="1">Nucleus matrix</location>
    </subcellularLocation>
</comment>
<dbReference type="Gene3D" id="3.40.20.10">
    <property type="entry name" value="Severin"/>
    <property type="match status" value="1"/>
</dbReference>
<dbReference type="InterPro" id="IPR029006">
    <property type="entry name" value="ADF-H/Gelsolin-like_dom_sf"/>
</dbReference>
<dbReference type="PROSITE" id="PS51263">
    <property type="entry name" value="ADF_H"/>
    <property type="match status" value="1"/>
</dbReference>
<feature type="transmembrane region" description="Helical" evidence="11">
    <location>
        <begin position="137"/>
        <end position="159"/>
    </location>
</feature>
<evidence type="ECO:0000256" key="5">
    <source>
        <dbReference type="ARBA" id="ARBA00022490"/>
    </source>
</evidence>
<dbReference type="VEuPathDB" id="FungiDB:CXQ85_002959"/>
<gene>
    <name evidence="13" type="ORF">CXQ85_002959</name>
</gene>
<dbReference type="AlphaFoldDB" id="A0A2V1AZY6"/>
<evidence type="ECO:0000256" key="8">
    <source>
        <dbReference type="ARBA" id="ARBA00023242"/>
    </source>
</evidence>
<feature type="domain" description="ADF-H" evidence="12">
    <location>
        <begin position="207"/>
        <end position="341"/>
    </location>
</feature>
<reference evidence="13 14" key="1">
    <citation type="submission" date="2017-12" db="EMBL/GenBank/DDBJ databases">
        <title>Genome Sequence of a Multidrug-Resistant Candida haemulonii Isolate from a Patient with Chronic Leg Ulcers in Israel.</title>
        <authorList>
            <person name="Chow N.A."/>
            <person name="Gade L."/>
            <person name="Batra D."/>
            <person name="Rowe L.A."/>
            <person name="Ben-Ami R."/>
            <person name="Loparev V.N."/>
            <person name="Litvintseva A.P."/>
        </authorList>
    </citation>
    <scope>NUCLEOTIDE SEQUENCE [LARGE SCALE GENOMIC DNA]</scope>
    <source>
        <strain evidence="13 14">B11899</strain>
    </source>
</reference>
<evidence type="ECO:0000313" key="13">
    <source>
        <dbReference type="EMBL" id="PVH23229.1"/>
    </source>
</evidence>
<name>A0A2V1AZY6_9ASCO</name>
<keyword evidence="8" id="KW-0539">Nucleus</keyword>
<proteinExistence type="inferred from homology"/>
<dbReference type="Pfam" id="PF00241">
    <property type="entry name" value="Cofilin_ADF"/>
    <property type="match status" value="1"/>
</dbReference>
<evidence type="ECO:0000259" key="12">
    <source>
        <dbReference type="PROSITE" id="PS51263"/>
    </source>
</evidence>
<keyword evidence="6" id="KW-0009">Actin-binding</keyword>
<evidence type="ECO:0000256" key="11">
    <source>
        <dbReference type="SAM" id="Phobius"/>
    </source>
</evidence>
<protein>
    <recommendedName>
        <fullName evidence="4">Cofilin</fullName>
    </recommendedName>
    <alternativeName>
        <fullName evidence="9">Actin-depolymerizing factor 1</fullName>
    </alternativeName>
</protein>
<keyword evidence="11" id="KW-0812">Transmembrane</keyword>
<dbReference type="GeneID" id="37008290"/>
<dbReference type="PANTHER" id="PTHR11913">
    <property type="entry name" value="COFILIN-RELATED"/>
    <property type="match status" value="1"/>
</dbReference>
<dbReference type="SUPFAM" id="SSF55753">
    <property type="entry name" value="Actin depolymerizing proteins"/>
    <property type="match status" value="1"/>
</dbReference>
<keyword evidence="11" id="KW-1133">Transmembrane helix</keyword>
<evidence type="ECO:0000256" key="3">
    <source>
        <dbReference type="ARBA" id="ARBA00006844"/>
    </source>
</evidence>
<comment type="function">
    <text evidence="10">Controls reversibly actin polymerization and depolymerization in a pH-sensitive manner. It has the ability to bind G- and F-actin in a 1:1 ratio of cofilin to actin. Binding to F-actin is regulated by tropomyosin. It is the major component of intranuclear and cytoplasmic actin rods. Required for accumulation of actin at the cell division site via depolymerizing actin at the cell ends. In association with myosin II has a role in the assembly of the contractile ring via severing actin filaments. Involved in the maintenance of the contractile ring once formed. In association with profilin and capping protein, has a role in the mitotic reorganization of the actin cytoskeleton.</text>
</comment>
<dbReference type="GO" id="GO:0016363">
    <property type="term" value="C:nuclear matrix"/>
    <property type="evidence" value="ECO:0007669"/>
    <property type="project" value="UniProtKB-SubCell"/>
</dbReference>
<comment type="similarity">
    <text evidence="3">Belongs to the actin-binding proteins ADF family.</text>
</comment>
<dbReference type="FunFam" id="3.40.20.10:FF:000060">
    <property type="entry name" value="Cofilin"/>
    <property type="match status" value="1"/>
</dbReference>
<keyword evidence="11" id="KW-0472">Membrane</keyword>
<dbReference type="CDD" id="cd11286">
    <property type="entry name" value="ADF_cofilin_like"/>
    <property type="match status" value="1"/>
</dbReference>
<evidence type="ECO:0000256" key="10">
    <source>
        <dbReference type="ARBA" id="ARBA00058338"/>
    </source>
</evidence>
<sequence length="347" mass="38728">MARNNTNYTQGRDDDMLSLFSLEPNNSAMGLINKDEARELSIKCKSLGDSKYEVTITDCRNNDNPIEESILIHSETRPFIHPHREHRSLREQDLVLERIKAELEIRSECGSAILEAKARHLAKVTKARKESNRKASWIKLLSAGIFLIVVCVGLVVAQICPSPTKCTVKAATTQTETATTQTETATTQTATKAVNVTIYCSTPWENGINVAVADESLQAFNDLKLGKKHKFIIYKLNESKTEIVVEETSTDADYDAFLEKLPENDCKYAIYDFEYEIGNGEGKRNKIVFFTWSPDTAPIRSKMVYASSKDALRRALNGVSTDIQGTDFSEVAYESVLEKVSRAAGSH</sequence>
<dbReference type="InterPro" id="IPR017904">
    <property type="entry name" value="ADF/Cofilin"/>
</dbReference>
<dbReference type="OrthoDB" id="10249245at2759"/>
<evidence type="ECO:0000256" key="7">
    <source>
        <dbReference type="ARBA" id="ARBA00023212"/>
    </source>
</evidence>
<keyword evidence="5" id="KW-0963">Cytoplasm</keyword>
<dbReference type="STRING" id="45357.A0A2V1AZY6"/>
<evidence type="ECO:0000256" key="1">
    <source>
        <dbReference type="ARBA" id="ARBA00004109"/>
    </source>
</evidence>
<comment type="caution">
    <text evidence="13">The sequence shown here is derived from an EMBL/GenBank/DDBJ whole genome shotgun (WGS) entry which is preliminary data.</text>
</comment>
<dbReference type="GO" id="GO:0005737">
    <property type="term" value="C:cytoplasm"/>
    <property type="evidence" value="ECO:0007669"/>
    <property type="project" value="UniProtKB-ARBA"/>
</dbReference>
<dbReference type="GO" id="GO:0015629">
    <property type="term" value="C:actin cytoskeleton"/>
    <property type="evidence" value="ECO:0007669"/>
    <property type="project" value="InterPro"/>
</dbReference>
<dbReference type="GO" id="GO:0030042">
    <property type="term" value="P:actin filament depolymerization"/>
    <property type="evidence" value="ECO:0007669"/>
    <property type="project" value="InterPro"/>
</dbReference>
<dbReference type="EMBL" id="PKFO01000010">
    <property type="protein sequence ID" value="PVH23229.1"/>
    <property type="molecule type" value="Genomic_DNA"/>
</dbReference>
<dbReference type="GO" id="GO:0003779">
    <property type="term" value="F:actin binding"/>
    <property type="evidence" value="ECO:0007669"/>
    <property type="project" value="UniProtKB-KW"/>
</dbReference>
<organism evidence="13 14">
    <name type="scientific">Candidozyma haemuli</name>
    <dbReference type="NCBI Taxonomy" id="45357"/>
    <lineage>
        <taxon>Eukaryota</taxon>
        <taxon>Fungi</taxon>
        <taxon>Dikarya</taxon>
        <taxon>Ascomycota</taxon>
        <taxon>Saccharomycotina</taxon>
        <taxon>Pichiomycetes</taxon>
        <taxon>Metschnikowiaceae</taxon>
        <taxon>Candidozyma</taxon>
    </lineage>
</organism>
<evidence type="ECO:0000256" key="4">
    <source>
        <dbReference type="ARBA" id="ARBA00015630"/>
    </source>
</evidence>
<dbReference type="InterPro" id="IPR002108">
    <property type="entry name" value="ADF-H"/>
</dbReference>
<dbReference type="RefSeq" id="XP_025344169.1">
    <property type="nucleotide sequence ID" value="XM_025486619.1"/>
</dbReference>
<keyword evidence="14" id="KW-1185">Reference proteome</keyword>
<evidence type="ECO:0000256" key="2">
    <source>
        <dbReference type="ARBA" id="ARBA00004245"/>
    </source>
</evidence>